<evidence type="ECO:0000256" key="6">
    <source>
        <dbReference type="ARBA" id="ARBA00022840"/>
    </source>
</evidence>
<evidence type="ECO:0000256" key="3">
    <source>
        <dbReference type="ARBA" id="ARBA00022679"/>
    </source>
</evidence>
<feature type="binding site" evidence="8">
    <location>
        <position position="360"/>
    </location>
    <ligand>
        <name>ATP</name>
        <dbReference type="ChEBI" id="CHEBI:30616"/>
    </ligand>
</feature>
<dbReference type="InterPro" id="IPR011009">
    <property type="entry name" value="Kinase-like_dom_sf"/>
</dbReference>
<dbReference type="FunFam" id="1.10.510.10:FF:000048">
    <property type="entry name" value="Protein kinase C"/>
    <property type="match status" value="1"/>
</dbReference>
<dbReference type="SUPFAM" id="SSF56112">
    <property type="entry name" value="Protein kinase-like (PK-like)"/>
    <property type="match status" value="1"/>
</dbReference>
<evidence type="ECO:0000313" key="11">
    <source>
        <dbReference type="EMBL" id="CAD8840519.1"/>
    </source>
</evidence>
<dbReference type="InterPro" id="IPR002110">
    <property type="entry name" value="Ankyrin_rpt"/>
</dbReference>
<dbReference type="GO" id="GO:0005524">
    <property type="term" value="F:ATP binding"/>
    <property type="evidence" value="ECO:0007669"/>
    <property type="project" value="UniProtKB-UniRule"/>
</dbReference>
<dbReference type="PROSITE" id="PS50088">
    <property type="entry name" value="ANK_REPEAT"/>
    <property type="match status" value="3"/>
</dbReference>
<accession>A0A7S1A2W2</accession>
<dbReference type="Pfam" id="PF12796">
    <property type="entry name" value="Ank_2"/>
    <property type="match status" value="1"/>
</dbReference>
<evidence type="ECO:0000256" key="5">
    <source>
        <dbReference type="ARBA" id="ARBA00022777"/>
    </source>
</evidence>
<dbReference type="SMART" id="SM00248">
    <property type="entry name" value="ANK"/>
    <property type="match status" value="3"/>
</dbReference>
<evidence type="ECO:0000256" key="8">
    <source>
        <dbReference type="PROSITE-ProRule" id="PRU10141"/>
    </source>
</evidence>
<dbReference type="PROSITE" id="PS50011">
    <property type="entry name" value="PROTEIN_KINASE_DOM"/>
    <property type="match status" value="1"/>
</dbReference>
<sequence length="652" mass="72002">MALFRSIGNEPFKTLFGALDAEEFDKPDDTTVRNLDTGEIRKLELEEFEEIPPLSNFSLSTLTESFQGQPTMPTTLSGAAKPWSSWWRERKRQDEQLWMAAKSGNLDDVKRCLDPPDGEPPASVNAKSLHNQTALHMAASAGSQELIAALLKALADITAKTNAGLTPLHMASQRGHKEAALCLIESGSDIRCEAEDGSLPMHLAASGGFAEVVALLIDRGGSEQLSCRNRCGQRPEEVCMDYATSQVFANHTQGGSDWGRSNTVDEILLHNSRSDFVKKLLHRVNKEPRDITATAEDAWKPKEISKVDSKREHFVKVKDDDHVQSVGPDSFVCDRLLGKGSFGEVFCVRHKVSQTTYAMKVLQKSKVLSGNLLSYVLTERNILSFIHHPYIVTLHYAFQTSSHLVLVLSFCPNGNLQALITKQTSLEERVARLYAAEILLALVHLHQRDIIFRDLKPDNVVMDAEMHALLTDFGLSKQGVVGLKGARSYCGSPAFIAPEILQRRGHGKTVDIYGLGVLLYHMLVGMPPFYHPDRDTLCSNIKFARLRVPPRVNESAKSLITSVMERDPSKRLGAADTSDVRSHVFFEPINFTDLMNREIPVPGFEPPKTEETVGSQRPTGTRGASGKRQGRTAITPAPSPPASEIKGWDFGS</sequence>
<dbReference type="PROSITE" id="PS00107">
    <property type="entry name" value="PROTEIN_KINASE_ATP"/>
    <property type="match status" value="1"/>
</dbReference>
<dbReference type="Pfam" id="PF00069">
    <property type="entry name" value="Pkinase"/>
    <property type="match status" value="1"/>
</dbReference>
<organism evidence="11">
    <name type="scientific">Noctiluca scintillans</name>
    <name type="common">Sea sparkle</name>
    <name type="synonym">Red tide dinoflagellate</name>
    <dbReference type="NCBI Taxonomy" id="2966"/>
    <lineage>
        <taxon>Eukaryota</taxon>
        <taxon>Sar</taxon>
        <taxon>Alveolata</taxon>
        <taxon>Dinophyceae</taxon>
        <taxon>Noctilucales</taxon>
        <taxon>Noctilucaceae</taxon>
        <taxon>Noctiluca</taxon>
    </lineage>
</organism>
<proteinExistence type="predicted"/>
<protein>
    <recommendedName>
        <fullName evidence="10">Protein kinase domain-containing protein</fullName>
    </recommendedName>
</protein>
<dbReference type="PANTHER" id="PTHR24351">
    <property type="entry name" value="RIBOSOMAL PROTEIN S6 KINASE"/>
    <property type="match status" value="1"/>
</dbReference>
<keyword evidence="6 8" id="KW-0067">ATP-binding</keyword>
<dbReference type="InterPro" id="IPR017441">
    <property type="entry name" value="Protein_kinase_ATP_BS"/>
</dbReference>
<dbReference type="SUPFAM" id="SSF48403">
    <property type="entry name" value="Ankyrin repeat"/>
    <property type="match status" value="1"/>
</dbReference>
<evidence type="ECO:0000256" key="7">
    <source>
        <dbReference type="PROSITE-ProRule" id="PRU00023"/>
    </source>
</evidence>
<dbReference type="Gene3D" id="3.30.200.20">
    <property type="entry name" value="Phosphorylase Kinase, domain 1"/>
    <property type="match status" value="1"/>
</dbReference>
<reference evidence="11" key="1">
    <citation type="submission" date="2021-01" db="EMBL/GenBank/DDBJ databases">
        <authorList>
            <person name="Corre E."/>
            <person name="Pelletier E."/>
            <person name="Niang G."/>
            <person name="Scheremetjew M."/>
            <person name="Finn R."/>
            <person name="Kale V."/>
            <person name="Holt S."/>
            <person name="Cochrane G."/>
            <person name="Meng A."/>
            <person name="Brown T."/>
            <person name="Cohen L."/>
        </authorList>
    </citation>
    <scope>NUCLEOTIDE SEQUENCE</scope>
</reference>
<evidence type="ECO:0000259" key="10">
    <source>
        <dbReference type="PROSITE" id="PS50011"/>
    </source>
</evidence>
<dbReference type="FunFam" id="3.30.200.20:FF:000042">
    <property type="entry name" value="Aurora kinase A"/>
    <property type="match status" value="1"/>
</dbReference>
<dbReference type="InterPro" id="IPR036770">
    <property type="entry name" value="Ankyrin_rpt-contain_sf"/>
</dbReference>
<feature type="repeat" description="ANK" evidence="7">
    <location>
        <begin position="196"/>
        <end position="228"/>
    </location>
</feature>
<dbReference type="InterPro" id="IPR000719">
    <property type="entry name" value="Prot_kinase_dom"/>
</dbReference>
<dbReference type="Gene3D" id="1.10.510.10">
    <property type="entry name" value="Transferase(Phosphotransferase) domain 1"/>
    <property type="match status" value="1"/>
</dbReference>
<keyword evidence="1" id="KW-0723">Serine/threonine-protein kinase</keyword>
<evidence type="ECO:0000256" key="1">
    <source>
        <dbReference type="ARBA" id="ARBA00022527"/>
    </source>
</evidence>
<keyword evidence="3" id="KW-0808">Transferase</keyword>
<dbReference type="GO" id="GO:0004674">
    <property type="term" value="F:protein serine/threonine kinase activity"/>
    <property type="evidence" value="ECO:0007669"/>
    <property type="project" value="UniProtKB-KW"/>
</dbReference>
<dbReference type="PROSITE" id="PS50297">
    <property type="entry name" value="ANK_REP_REGION"/>
    <property type="match status" value="3"/>
</dbReference>
<name>A0A7S1A2W2_NOCSC</name>
<keyword evidence="7" id="KW-0040">ANK repeat</keyword>
<dbReference type="Gene3D" id="1.25.40.20">
    <property type="entry name" value="Ankyrin repeat-containing domain"/>
    <property type="match status" value="1"/>
</dbReference>
<gene>
    <name evidence="11" type="ORF">NSCI0253_LOCUS14867</name>
</gene>
<feature type="repeat" description="ANK" evidence="7">
    <location>
        <begin position="163"/>
        <end position="195"/>
    </location>
</feature>
<evidence type="ECO:0000256" key="2">
    <source>
        <dbReference type="ARBA" id="ARBA00022553"/>
    </source>
</evidence>
<dbReference type="CDD" id="cd05123">
    <property type="entry name" value="STKc_AGC"/>
    <property type="match status" value="1"/>
</dbReference>
<feature type="region of interest" description="Disordered" evidence="9">
    <location>
        <begin position="600"/>
        <end position="652"/>
    </location>
</feature>
<dbReference type="SMART" id="SM00220">
    <property type="entry name" value="S_TKc"/>
    <property type="match status" value="1"/>
</dbReference>
<evidence type="ECO:0000256" key="4">
    <source>
        <dbReference type="ARBA" id="ARBA00022741"/>
    </source>
</evidence>
<dbReference type="InterPro" id="IPR045270">
    <property type="entry name" value="STKc_AGC"/>
</dbReference>
<dbReference type="AlphaFoldDB" id="A0A7S1A2W2"/>
<keyword evidence="5" id="KW-0418">Kinase</keyword>
<keyword evidence="2" id="KW-0597">Phosphoprotein</keyword>
<keyword evidence="4 8" id="KW-0547">Nucleotide-binding</keyword>
<dbReference type="EMBL" id="HBFQ01021278">
    <property type="protein sequence ID" value="CAD8840519.1"/>
    <property type="molecule type" value="Transcribed_RNA"/>
</dbReference>
<evidence type="ECO:0000256" key="9">
    <source>
        <dbReference type="SAM" id="MobiDB-lite"/>
    </source>
</evidence>
<feature type="domain" description="Protein kinase" evidence="10">
    <location>
        <begin position="331"/>
        <end position="586"/>
    </location>
</feature>
<feature type="repeat" description="ANK" evidence="7">
    <location>
        <begin position="130"/>
        <end position="162"/>
    </location>
</feature>